<organism evidence="1 2">
    <name type="scientific">Aureibacter tunicatorum</name>
    <dbReference type="NCBI Taxonomy" id="866807"/>
    <lineage>
        <taxon>Bacteria</taxon>
        <taxon>Pseudomonadati</taxon>
        <taxon>Bacteroidota</taxon>
        <taxon>Cytophagia</taxon>
        <taxon>Cytophagales</taxon>
        <taxon>Persicobacteraceae</taxon>
        <taxon>Aureibacter</taxon>
    </lineage>
</organism>
<reference evidence="1" key="1">
    <citation type="submission" date="2023-07" db="EMBL/GenBank/DDBJ databases">
        <title>Genomic Encyclopedia of Type Strains, Phase IV (KMG-IV): sequencing the most valuable type-strain genomes for metagenomic binning, comparative biology and taxonomic classification.</title>
        <authorList>
            <person name="Goeker M."/>
        </authorList>
    </citation>
    <scope>NUCLEOTIDE SEQUENCE</scope>
    <source>
        <strain evidence="1">DSM 26174</strain>
    </source>
</reference>
<proteinExistence type="predicted"/>
<gene>
    <name evidence="1" type="ORF">HNQ88_000002</name>
</gene>
<sequence length="153" mass="17869">MSLITLLPYNSSHKPRLLEILASNTPKYFNEDENIYFKDFLDQYADKNYFVIVLGNKIIGCGGYYTKDKIHGMPWVMFENNSLGSNRLLKVADEFYKTIETRILSEGKLFDIVINTTQLMEQLFNRYGFVTYEIIKDGFGNGLDEYKMKKVLK</sequence>
<keyword evidence="2" id="KW-1185">Reference proteome</keyword>
<accession>A0AAE4BPZ3</accession>
<dbReference type="Proteomes" id="UP001185092">
    <property type="component" value="Unassembled WGS sequence"/>
</dbReference>
<dbReference type="EMBL" id="JAVDQD010000001">
    <property type="protein sequence ID" value="MDR6237026.1"/>
    <property type="molecule type" value="Genomic_DNA"/>
</dbReference>
<dbReference type="SUPFAM" id="SSF55729">
    <property type="entry name" value="Acyl-CoA N-acyltransferases (Nat)"/>
    <property type="match status" value="1"/>
</dbReference>
<name>A0AAE4BPZ3_9BACT</name>
<dbReference type="AlphaFoldDB" id="A0AAE4BPZ3"/>
<dbReference type="RefSeq" id="WP_309936460.1">
    <property type="nucleotide sequence ID" value="NZ_AP025305.1"/>
</dbReference>
<evidence type="ECO:0008006" key="3">
    <source>
        <dbReference type="Google" id="ProtNLM"/>
    </source>
</evidence>
<comment type="caution">
    <text evidence="1">The sequence shown here is derived from an EMBL/GenBank/DDBJ whole genome shotgun (WGS) entry which is preliminary data.</text>
</comment>
<protein>
    <recommendedName>
        <fullName evidence="3">N-acetyltransferase domain-containing protein</fullName>
    </recommendedName>
</protein>
<evidence type="ECO:0000313" key="1">
    <source>
        <dbReference type="EMBL" id="MDR6237026.1"/>
    </source>
</evidence>
<dbReference type="InterPro" id="IPR016181">
    <property type="entry name" value="Acyl_CoA_acyltransferase"/>
</dbReference>
<evidence type="ECO:0000313" key="2">
    <source>
        <dbReference type="Proteomes" id="UP001185092"/>
    </source>
</evidence>